<evidence type="ECO:0000313" key="5">
    <source>
        <dbReference type="EMBL" id="RKQ92685.1"/>
    </source>
</evidence>
<evidence type="ECO:0000256" key="2">
    <source>
        <dbReference type="SAM" id="MobiDB-lite"/>
    </source>
</evidence>
<keyword evidence="3" id="KW-1133">Transmembrane helix</keyword>
<dbReference type="OrthoDB" id="5244390at2"/>
<feature type="compositionally biased region" description="Low complexity" evidence="2">
    <location>
        <begin position="88"/>
        <end position="123"/>
    </location>
</feature>
<reference evidence="5 6" key="1">
    <citation type="submission" date="2018-10" db="EMBL/GenBank/DDBJ databases">
        <title>Genomic Encyclopedia of Archaeal and Bacterial Type Strains, Phase II (KMG-II): from individual species to whole genera.</title>
        <authorList>
            <person name="Goeker M."/>
        </authorList>
    </citation>
    <scope>NUCLEOTIDE SEQUENCE [LARGE SCALE GENOMIC DNA]</scope>
    <source>
        <strain evidence="5 6">DSM 14954</strain>
    </source>
</reference>
<feature type="transmembrane region" description="Helical" evidence="3">
    <location>
        <begin position="49"/>
        <end position="70"/>
    </location>
</feature>
<dbReference type="Proteomes" id="UP000278962">
    <property type="component" value="Unassembled WGS sequence"/>
</dbReference>
<evidence type="ECO:0000256" key="1">
    <source>
        <dbReference type="SAM" id="Coils"/>
    </source>
</evidence>
<dbReference type="RefSeq" id="WP_121250385.1">
    <property type="nucleotide sequence ID" value="NZ_RBIL01000001.1"/>
</dbReference>
<accession>A0A660LEP9</accession>
<proteinExistence type="predicted"/>
<feature type="region of interest" description="Disordered" evidence="2">
    <location>
        <begin position="75"/>
        <end position="128"/>
    </location>
</feature>
<name>A0A660LEP9_9ACTN</name>
<feature type="transmembrane region" description="Helical" evidence="3">
    <location>
        <begin position="317"/>
        <end position="343"/>
    </location>
</feature>
<keyword evidence="3" id="KW-0812">Transmembrane</keyword>
<dbReference type="Pfam" id="PF14257">
    <property type="entry name" value="DUF4349"/>
    <property type="match status" value="1"/>
</dbReference>
<dbReference type="AlphaFoldDB" id="A0A660LEP9"/>
<feature type="domain" description="DUF4349" evidence="4">
    <location>
        <begin position="133"/>
        <end position="344"/>
    </location>
</feature>
<evidence type="ECO:0000313" key="6">
    <source>
        <dbReference type="Proteomes" id="UP000278962"/>
    </source>
</evidence>
<keyword evidence="6" id="KW-1185">Reference proteome</keyword>
<sequence>MPDLETLLRETKPAPDPAWTLRMDSQVAHRFPTPPSRARRTLTTIRDHLLAIFASLAVAGVLGIVVVAAFSGVSGGDDEAATSSGSYAADSAESNSGGASSAPQAAATEEPLAAPTTAPGGVTPERRAQRAVKASASLTLSTTPDRVQGITNRAITIVDQLDGFVQSSEIDQPSPRQAVANLSLRIPSGKLDDGLGRISKLANVQSRTQQTEDLTDQREALEAAVRDARADREGLRNRLQKATTDKERARLRALLDRATRRVTQRTRQVNELGREVSYATVDLEIRGTRSGAGAAAGSDDRWTPGDALGDAVRVLEVVAGVALIVLAILLPIAAIGVLAWIAVRITTRKRRERALEGA</sequence>
<keyword evidence="1" id="KW-0175">Coiled coil</keyword>
<feature type="coiled-coil region" evidence="1">
    <location>
        <begin position="211"/>
        <end position="275"/>
    </location>
</feature>
<evidence type="ECO:0000256" key="3">
    <source>
        <dbReference type="SAM" id="Phobius"/>
    </source>
</evidence>
<gene>
    <name evidence="5" type="ORF">C8N24_2538</name>
</gene>
<organism evidence="5 6">
    <name type="scientific">Solirubrobacter pauli</name>
    <dbReference type="NCBI Taxonomy" id="166793"/>
    <lineage>
        <taxon>Bacteria</taxon>
        <taxon>Bacillati</taxon>
        <taxon>Actinomycetota</taxon>
        <taxon>Thermoleophilia</taxon>
        <taxon>Solirubrobacterales</taxon>
        <taxon>Solirubrobacteraceae</taxon>
        <taxon>Solirubrobacter</taxon>
    </lineage>
</organism>
<evidence type="ECO:0000259" key="4">
    <source>
        <dbReference type="Pfam" id="PF14257"/>
    </source>
</evidence>
<comment type="caution">
    <text evidence="5">The sequence shown here is derived from an EMBL/GenBank/DDBJ whole genome shotgun (WGS) entry which is preliminary data.</text>
</comment>
<keyword evidence="3" id="KW-0472">Membrane</keyword>
<dbReference type="InterPro" id="IPR025645">
    <property type="entry name" value="DUF4349"/>
</dbReference>
<dbReference type="EMBL" id="RBIL01000001">
    <property type="protein sequence ID" value="RKQ92685.1"/>
    <property type="molecule type" value="Genomic_DNA"/>
</dbReference>
<protein>
    <submittedName>
        <fullName evidence="5">Uncharacterized protein DUF4349</fullName>
    </submittedName>
</protein>